<keyword evidence="4" id="KW-1185">Reference proteome</keyword>
<feature type="transmembrane region" description="Helical" evidence="1">
    <location>
        <begin position="217"/>
        <end position="239"/>
    </location>
</feature>
<evidence type="ECO:0000259" key="2">
    <source>
        <dbReference type="Pfam" id="PF00561"/>
    </source>
</evidence>
<dbReference type="InterPro" id="IPR000073">
    <property type="entry name" value="AB_hydrolase_1"/>
</dbReference>
<comment type="caution">
    <text evidence="3">The sequence shown here is derived from an EMBL/GenBank/DDBJ whole genome shotgun (WGS) entry which is preliminary data.</text>
</comment>
<feature type="transmembrane region" description="Helical" evidence="1">
    <location>
        <begin position="169"/>
        <end position="191"/>
    </location>
</feature>
<name>A0A9W7FFE7_9STRA</name>
<dbReference type="PANTHER" id="PTHR37471:SF1">
    <property type="entry name" value="AB HYDROLASE-1 DOMAIN-CONTAINING PROTEIN"/>
    <property type="match status" value="1"/>
</dbReference>
<reference evidence="4" key="1">
    <citation type="journal article" date="2023" name="Commun. Biol.">
        <title>Genome analysis of Parmales, the sister group of diatoms, reveals the evolutionary specialization of diatoms from phago-mixotrophs to photoautotrophs.</title>
        <authorList>
            <person name="Ban H."/>
            <person name="Sato S."/>
            <person name="Yoshikawa S."/>
            <person name="Yamada K."/>
            <person name="Nakamura Y."/>
            <person name="Ichinomiya M."/>
            <person name="Sato N."/>
            <person name="Blanc-Mathieu R."/>
            <person name="Endo H."/>
            <person name="Kuwata A."/>
            <person name="Ogata H."/>
        </authorList>
    </citation>
    <scope>NUCLEOTIDE SEQUENCE [LARGE SCALE GENOMIC DNA]</scope>
    <source>
        <strain evidence="4">NIES 3700</strain>
    </source>
</reference>
<keyword evidence="1" id="KW-0812">Transmembrane</keyword>
<evidence type="ECO:0000313" key="4">
    <source>
        <dbReference type="Proteomes" id="UP001165122"/>
    </source>
</evidence>
<keyword evidence="1" id="KW-1133">Transmembrane helix</keyword>
<dbReference type="Gene3D" id="3.40.50.1820">
    <property type="entry name" value="alpha/beta hydrolase"/>
    <property type="match status" value="1"/>
</dbReference>
<dbReference type="OrthoDB" id="6431331at2759"/>
<keyword evidence="1" id="KW-0472">Membrane</keyword>
<gene>
    <name evidence="3" type="ORF">TrLO_g7755</name>
</gene>
<dbReference type="EMBL" id="BRXW01000161">
    <property type="protein sequence ID" value="GMI11317.1"/>
    <property type="molecule type" value="Genomic_DNA"/>
</dbReference>
<accession>A0A9W7FFE7</accession>
<dbReference type="AlphaFoldDB" id="A0A9W7FFE7"/>
<dbReference type="SUPFAM" id="SSF53474">
    <property type="entry name" value="alpha/beta-Hydrolases"/>
    <property type="match status" value="1"/>
</dbReference>
<evidence type="ECO:0000313" key="3">
    <source>
        <dbReference type="EMBL" id="GMI11317.1"/>
    </source>
</evidence>
<organism evidence="3 4">
    <name type="scientific">Triparma laevis f. longispina</name>
    <dbReference type="NCBI Taxonomy" id="1714387"/>
    <lineage>
        <taxon>Eukaryota</taxon>
        <taxon>Sar</taxon>
        <taxon>Stramenopiles</taxon>
        <taxon>Ochrophyta</taxon>
        <taxon>Bolidophyceae</taxon>
        <taxon>Parmales</taxon>
        <taxon>Triparmaceae</taxon>
        <taxon>Triparma</taxon>
    </lineage>
</organism>
<dbReference type="Proteomes" id="UP001165122">
    <property type="component" value="Unassembled WGS sequence"/>
</dbReference>
<feature type="transmembrane region" description="Helical" evidence="1">
    <location>
        <begin position="20"/>
        <end position="40"/>
    </location>
</feature>
<proteinExistence type="predicted"/>
<protein>
    <recommendedName>
        <fullName evidence="2">AB hydrolase-1 domain-containing protein</fullName>
    </recommendedName>
</protein>
<dbReference type="PANTHER" id="PTHR37471">
    <property type="entry name" value="UNNAMED PRODUCT"/>
    <property type="match status" value="1"/>
</dbReference>
<dbReference type="Pfam" id="PF00561">
    <property type="entry name" value="Abhydrolase_1"/>
    <property type="match status" value="1"/>
</dbReference>
<evidence type="ECO:0000256" key="1">
    <source>
        <dbReference type="SAM" id="Phobius"/>
    </source>
</evidence>
<sequence length="449" mass="51535">MFSSKLLLNLHISPPTSSTLYLLLFLYLSLELLFLTYTLLLNTSHQKRLKPPKYPIEKKLFISRILKRLEDIYSTSPETQREAVKDFLKGWCLEAPFEEIKKGNILEFLSWAMCAVPVEELSGRDEEEIDTFFMRLKEKHGIVLPPGYNKNVKCCTLTLDPVTYNPRPILFYIIVACLNITKTLTLTFLGFSKLRTENSLSYWYRPSAPNSTSSPLLFFHGIAPCGPLFYLPLIFNSLLTSDRDIYLFSNSSVDMTLRGSTALTEFDVLDGVEEALNTPENSIKKWTIAGHSLGSCPVTWLLRAFPHKITTVVLLDPVTLFLSHPAVACNFVYKQKFNGLIEVIIWFAASTEQFIAKYLKRDFWWYRNELWVETIPPHINVLIVVSRNDEIVDASLLEYGFKQQRNLGQIKENVKLKIIDGGHAIMIAMPGTWRMIERELKAMEKVKGE</sequence>
<feature type="domain" description="AB hydrolase-1" evidence="2">
    <location>
        <begin position="215"/>
        <end position="321"/>
    </location>
</feature>
<dbReference type="InterPro" id="IPR029058">
    <property type="entry name" value="AB_hydrolase_fold"/>
</dbReference>